<protein>
    <recommendedName>
        <fullName evidence="1">HTH cro/C1-type domain-containing protein</fullName>
    </recommendedName>
</protein>
<sequence length="331" mass="37043">MAQDTISRLEAGSHEPDDATVAKFVRELGYPAAFFYDADPEDIDTGAVSFRSFSKMSARERDAAVAAGSLGLQLSAWVEDRFSLPAPNLLDLSYETDAEAAAFSLRQFWGLGERPIGNLLALLETNGVRIFSLSENTASVNAFSFWRDGKPYVFLNNFKTAESSIFDAAHELGHLVMHKHGDPKETRSAEREADRFASAFLMPARDVKARVSRMVTIDTVLRGKFRWRVSAMAMAYRLSTLRLVSDWQYKSICIELGKRGYRLGEPNGIERETSPIWHKVLTQLWSERTTKNDIAASLHLPLDELEGLIWNLAGADQRPERNAPSAIRAIK</sequence>
<dbReference type="InterPro" id="IPR052345">
    <property type="entry name" value="Rad_response_metalloprotease"/>
</dbReference>
<evidence type="ECO:0000259" key="1">
    <source>
        <dbReference type="PROSITE" id="PS50943"/>
    </source>
</evidence>
<organism evidence="2 3">
    <name type="scientific">Mesorhizobium alhagi CCNWXJ12-2</name>
    <dbReference type="NCBI Taxonomy" id="1107882"/>
    <lineage>
        <taxon>Bacteria</taxon>
        <taxon>Pseudomonadati</taxon>
        <taxon>Pseudomonadota</taxon>
        <taxon>Alphaproteobacteria</taxon>
        <taxon>Hyphomicrobiales</taxon>
        <taxon>Phyllobacteriaceae</taxon>
        <taxon>Allomesorhizobium</taxon>
    </lineage>
</organism>
<proteinExistence type="predicted"/>
<accession>H0HNQ4</accession>
<dbReference type="PANTHER" id="PTHR43236">
    <property type="entry name" value="ANTITOXIN HIGA1"/>
    <property type="match status" value="1"/>
</dbReference>
<feature type="domain" description="HTH cro/C1-type" evidence="1">
    <location>
        <begin position="5"/>
        <end position="35"/>
    </location>
</feature>
<dbReference type="PANTHER" id="PTHR43236:SF1">
    <property type="entry name" value="BLL7220 PROTEIN"/>
    <property type="match status" value="1"/>
</dbReference>
<dbReference type="EMBL" id="AHAM01000058">
    <property type="protein sequence ID" value="EHK57707.1"/>
    <property type="molecule type" value="Genomic_DNA"/>
</dbReference>
<dbReference type="InterPro" id="IPR010359">
    <property type="entry name" value="IrrE_HExxH"/>
</dbReference>
<dbReference type="Proteomes" id="UP000003250">
    <property type="component" value="Unassembled WGS sequence"/>
</dbReference>
<dbReference type="Gene3D" id="1.10.10.2910">
    <property type="match status" value="1"/>
</dbReference>
<dbReference type="Pfam" id="PF06114">
    <property type="entry name" value="Peptidase_M78"/>
    <property type="match status" value="1"/>
</dbReference>
<dbReference type="AlphaFoldDB" id="H0HNQ4"/>
<evidence type="ECO:0000313" key="3">
    <source>
        <dbReference type="Proteomes" id="UP000003250"/>
    </source>
</evidence>
<name>H0HNQ4_9HYPH</name>
<dbReference type="PROSITE" id="PS50943">
    <property type="entry name" value="HTH_CROC1"/>
    <property type="match status" value="1"/>
</dbReference>
<evidence type="ECO:0000313" key="2">
    <source>
        <dbReference type="EMBL" id="EHK57707.1"/>
    </source>
</evidence>
<keyword evidence="3" id="KW-1185">Reference proteome</keyword>
<reference evidence="2 3" key="1">
    <citation type="journal article" date="2012" name="J. Bacteriol.">
        <title>Draft Genome Sequence of Mesorhizobium alhagi CCNWXJ12-2T, a Novel Salt-Resistant Species Isolated from the Desert of Northwestern China.</title>
        <authorList>
            <person name="Zhou M."/>
            <person name="Chen W."/>
            <person name="Chen H."/>
            <person name="Wei G."/>
        </authorList>
    </citation>
    <scope>NUCLEOTIDE SEQUENCE [LARGE SCALE GENOMIC DNA]</scope>
    <source>
        <strain evidence="2 3">CCNWXJ12-2</strain>
    </source>
</reference>
<dbReference type="PATRIC" id="fig|1107882.3.peg.1742"/>
<gene>
    <name evidence="2" type="ORF">MAXJ12_08894</name>
</gene>
<dbReference type="InterPro" id="IPR001387">
    <property type="entry name" value="Cro/C1-type_HTH"/>
</dbReference>